<dbReference type="OrthoDB" id="9808690at2"/>
<feature type="transmembrane region" description="Helical" evidence="1">
    <location>
        <begin position="66"/>
        <end position="91"/>
    </location>
</feature>
<protein>
    <recommendedName>
        <fullName evidence="2">DUF1648 domain-containing protein</fullName>
    </recommendedName>
</protein>
<dbReference type="Proteomes" id="UP000199532">
    <property type="component" value="Unassembled WGS sequence"/>
</dbReference>
<reference evidence="3 4" key="1">
    <citation type="submission" date="2016-10" db="EMBL/GenBank/DDBJ databases">
        <authorList>
            <person name="de Groot N.N."/>
        </authorList>
    </citation>
    <scope>NUCLEOTIDE SEQUENCE [LARGE SCALE GENOMIC DNA]</scope>
    <source>
        <strain evidence="3 4">DSM 19938</strain>
    </source>
</reference>
<feature type="transmembrane region" description="Helical" evidence="1">
    <location>
        <begin position="21"/>
        <end position="43"/>
    </location>
</feature>
<evidence type="ECO:0000259" key="2">
    <source>
        <dbReference type="Pfam" id="PF07853"/>
    </source>
</evidence>
<dbReference type="InterPro" id="IPR012867">
    <property type="entry name" value="DUF1648"/>
</dbReference>
<dbReference type="RefSeq" id="WP_090334595.1">
    <property type="nucleotide sequence ID" value="NZ_FNXY01000002.1"/>
</dbReference>
<dbReference type="STRING" id="408657.SAMN04487995_1726"/>
<accession>A0A1H6SF74</accession>
<gene>
    <name evidence="3" type="ORF">SAMN04487995_1726</name>
</gene>
<feature type="transmembrane region" description="Helical" evidence="1">
    <location>
        <begin position="138"/>
        <end position="159"/>
    </location>
</feature>
<feature type="domain" description="DUF1648" evidence="2">
    <location>
        <begin position="32"/>
        <end position="71"/>
    </location>
</feature>
<name>A0A1H6SF74_9BACT</name>
<organism evidence="3 4">
    <name type="scientific">Dyadobacter koreensis</name>
    <dbReference type="NCBI Taxonomy" id="408657"/>
    <lineage>
        <taxon>Bacteria</taxon>
        <taxon>Pseudomonadati</taxon>
        <taxon>Bacteroidota</taxon>
        <taxon>Cytophagia</taxon>
        <taxon>Cytophagales</taxon>
        <taxon>Spirosomataceae</taxon>
        <taxon>Dyadobacter</taxon>
    </lineage>
</organism>
<evidence type="ECO:0000256" key="1">
    <source>
        <dbReference type="SAM" id="Phobius"/>
    </source>
</evidence>
<proteinExistence type="predicted"/>
<feature type="transmembrane region" description="Helical" evidence="1">
    <location>
        <begin position="112"/>
        <end position="132"/>
    </location>
</feature>
<keyword evidence="4" id="KW-1185">Reference proteome</keyword>
<keyword evidence="1" id="KW-1133">Transmembrane helix</keyword>
<keyword evidence="1" id="KW-0472">Membrane</keyword>
<evidence type="ECO:0000313" key="3">
    <source>
        <dbReference type="EMBL" id="SEI62680.1"/>
    </source>
</evidence>
<evidence type="ECO:0000313" key="4">
    <source>
        <dbReference type="Proteomes" id="UP000199532"/>
    </source>
</evidence>
<dbReference type="EMBL" id="FNXY01000002">
    <property type="protein sequence ID" value="SEI62680.1"/>
    <property type="molecule type" value="Genomic_DNA"/>
</dbReference>
<dbReference type="AlphaFoldDB" id="A0A1H6SF74"/>
<keyword evidence="1" id="KW-0812">Transmembrane</keyword>
<dbReference type="Pfam" id="PF07853">
    <property type="entry name" value="DUF1648"/>
    <property type="match status" value="1"/>
</dbReference>
<sequence>MAKSQLSKKSNPKSGFSKVDKMLDTAGWFGLATLVILTIFTYFRVPDTIPVHFNIVGRPNGFGSKLFLFAVLGIACFIFFSITLTIKYVFASPGATAIPNKNLDFAIRIVKFLKLMVMIGFIYIMVITNLIVDHVTDGLGSFFLPAVVITLLFPVAYFFKRTMREKLMKK</sequence>